<protein>
    <submittedName>
        <fullName evidence="1">Uncharacterized protein</fullName>
    </submittedName>
</protein>
<comment type="caution">
    <text evidence="1">The sequence shown here is derived from an EMBL/GenBank/DDBJ whole genome shotgun (WGS) entry which is preliminary data.</text>
</comment>
<sequence length="213" mass="24816">MNLLLSLALVSALLSCITNAGQSDVECFEHMIQCVTQCAKEGILKTGCGMCVNCALTVKRTTVYPTRKQFNDFIPDITPTKPPKGLLLLSRISPVEFFRAFCQSFQYKPQLRIRALSKQSLLCRHACFKPWREIEPCRVKQKEKHRIEHFHDYQMSGRSKTIFFGNKRIRLYFHGMYVSLMVGYNCIFDEFTSRRRTNCQIVKRATFKYVHTH</sequence>
<dbReference type="EMBL" id="NIRI02000042">
    <property type="protein sequence ID" value="KAG5447696.1"/>
    <property type="molecule type" value="Genomic_DNA"/>
</dbReference>
<dbReference type="AlphaFoldDB" id="A0A419Q801"/>
<evidence type="ECO:0000313" key="2">
    <source>
        <dbReference type="Proteomes" id="UP000286415"/>
    </source>
</evidence>
<proteinExistence type="predicted"/>
<keyword evidence="2" id="KW-1185">Reference proteome</keyword>
<name>A0A419Q801_CLOSI</name>
<reference evidence="1 2" key="2">
    <citation type="journal article" date="2021" name="Genomics">
        <title>High-quality reference genome for Clonorchis sinensis.</title>
        <authorList>
            <person name="Young N.D."/>
            <person name="Stroehlein A.J."/>
            <person name="Kinkar L."/>
            <person name="Wang T."/>
            <person name="Sohn W.M."/>
            <person name="Chang B.C.H."/>
            <person name="Kaur P."/>
            <person name="Weisz D."/>
            <person name="Dudchenko O."/>
            <person name="Aiden E.L."/>
            <person name="Korhonen P.K."/>
            <person name="Gasser R.B."/>
        </authorList>
    </citation>
    <scope>NUCLEOTIDE SEQUENCE [LARGE SCALE GENOMIC DNA]</scope>
    <source>
        <strain evidence="1">Cs-k2</strain>
    </source>
</reference>
<organism evidence="1 2">
    <name type="scientific">Clonorchis sinensis</name>
    <name type="common">Chinese liver fluke</name>
    <dbReference type="NCBI Taxonomy" id="79923"/>
    <lineage>
        <taxon>Eukaryota</taxon>
        <taxon>Metazoa</taxon>
        <taxon>Spiralia</taxon>
        <taxon>Lophotrochozoa</taxon>
        <taxon>Platyhelminthes</taxon>
        <taxon>Trematoda</taxon>
        <taxon>Digenea</taxon>
        <taxon>Opisthorchiida</taxon>
        <taxon>Opisthorchiata</taxon>
        <taxon>Opisthorchiidae</taxon>
        <taxon>Clonorchis</taxon>
    </lineage>
</organism>
<dbReference type="OrthoDB" id="10576294at2759"/>
<dbReference type="InParanoid" id="A0A419Q801"/>
<gene>
    <name evidence="1" type="ORF">CSKR_106690</name>
</gene>
<reference evidence="1 2" key="1">
    <citation type="journal article" date="2018" name="Biotechnol. Adv.">
        <title>Improved genomic resources and new bioinformatic workflow for the carcinogenic parasite Clonorchis sinensis: Biotechnological implications.</title>
        <authorList>
            <person name="Wang D."/>
            <person name="Korhonen P.K."/>
            <person name="Gasser R.B."/>
            <person name="Young N.D."/>
        </authorList>
    </citation>
    <scope>NUCLEOTIDE SEQUENCE [LARGE SCALE GENOMIC DNA]</scope>
    <source>
        <strain evidence="1">Cs-k2</strain>
    </source>
</reference>
<evidence type="ECO:0000313" key="1">
    <source>
        <dbReference type="EMBL" id="KAG5447696.1"/>
    </source>
</evidence>
<dbReference type="Proteomes" id="UP000286415">
    <property type="component" value="Unassembled WGS sequence"/>
</dbReference>
<accession>A0A419Q801</accession>